<accession>A0A1F5SQ72</accession>
<dbReference type="PANTHER" id="PTHR21581:SF26">
    <property type="entry name" value="D-ALANYL-D-ALANINE ENDOPEPTIDASE"/>
    <property type="match status" value="1"/>
</dbReference>
<dbReference type="InterPro" id="IPR018044">
    <property type="entry name" value="Peptidase_S11"/>
</dbReference>
<feature type="binding site" evidence="8">
    <location>
        <position position="276"/>
    </location>
    <ligand>
        <name>substrate</name>
    </ligand>
</feature>
<dbReference type="Proteomes" id="UP000178925">
    <property type="component" value="Unassembled WGS sequence"/>
</dbReference>
<evidence type="ECO:0000256" key="1">
    <source>
        <dbReference type="ARBA" id="ARBA00007164"/>
    </source>
</evidence>
<dbReference type="Gene3D" id="3.40.710.10">
    <property type="entry name" value="DD-peptidase/beta-lactamase superfamily"/>
    <property type="match status" value="1"/>
</dbReference>
<feature type="domain" description="Peptidase S11 D-alanyl-D-alanine carboxypeptidase A N-terminal" evidence="10">
    <location>
        <begin position="80"/>
        <end position="308"/>
    </location>
</feature>
<dbReference type="InterPro" id="IPR012338">
    <property type="entry name" value="Beta-lactam/transpept-like"/>
</dbReference>
<evidence type="ECO:0000259" key="10">
    <source>
        <dbReference type="Pfam" id="PF00768"/>
    </source>
</evidence>
<dbReference type="PRINTS" id="PR00725">
    <property type="entry name" value="DADACBPTASE1"/>
</dbReference>
<evidence type="ECO:0000256" key="4">
    <source>
        <dbReference type="ARBA" id="ARBA00022960"/>
    </source>
</evidence>
<evidence type="ECO:0000313" key="11">
    <source>
        <dbReference type="EMBL" id="OGF28820.1"/>
    </source>
</evidence>
<dbReference type="GO" id="GO:0071555">
    <property type="term" value="P:cell wall organization"/>
    <property type="evidence" value="ECO:0007669"/>
    <property type="project" value="UniProtKB-KW"/>
</dbReference>
<evidence type="ECO:0000256" key="7">
    <source>
        <dbReference type="PIRSR" id="PIRSR618044-1"/>
    </source>
</evidence>
<evidence type="ECO:0000313" key="12">
    <source>
        <dbReference type="Proteomes" id="UP000178925"/>
    </source>
</evidence>
<dbReference type="InterPro" id="IPR001967">
    <property type="entry name" value="Peptidase_S11_N"/>
</dbReference>
<dbReference type="GO" id="GO:0009002">
    <property type="term" value="F:serine-type D-Ala-D-Ala carboxypeptidase activity"/>
    <property type="evidence" value="ECO:0007669"/>
    <property type="project" value="InterPro"/>
</dbReference>
<dbReference type="AlphaFoldDB" id="A0A1F5SQ72"/>
<gene>
    <name evidence="11" type="ORF">A2242_02250</name>
</gene>
<keyword evidence="6" id="KW-0961">Cell wall biogenesis/degradation</keyword>
<dbReference type="GO" id="GO:0008360">
    <property type="term" value="P:regulation of cell shape"/>
    <property type="evidence" value="ECO:0007669"/>
    <property type="project" value="UniProtKB-KW"/>
</dbReference>
<keyword evidence="4" id="KW-0133">Cell shape</keyword>
<evidence type="ECO:0000256" key="2">
    <source>
        <dbReference type="ARBA" id="ARBA00022729"/>
    </source>
</evidence>
<evidence type="ECO:0000256" key="9">
    <source>
        <dbReference type="RuleBase" id="RU004016"/>
    </source>
</evidence>
<evidence type="ECO:0000256" key="6">
    <source>
        <dbReference type="ARBA" id="ARBA00023316"/>
    </source>
</evidence>
<protein>
    <recommendedName>
        <fullName evidence="10">Peptidase S11 D-alanyl-D-alanine carboxypeptidase A N-terminal domain-containing protein</fullName>
    </recommendedName>
</protein>
<dbReference type="GO" id="GO:0006508">
    <property type="term" value="P:proteolysis"/>
    <property type="evidence" value="ECO:0007669"/>
    <property type="project" value="InterPro"/>
</dbReference>
<evidence type="ECO:0000256" key="5">
    <source>
        <dbReference type="ARBA" id="ARBA00022984"/>
    </source>
</evidence>
<organism evidence="11 12">
    <name type="scientific">Candidatus Falkowbacteria bacterium RIFOXYA2_FULL_47_9</name>
    <dbReference type="NCBI Taxonomy" id="1797995"/>
    <lineage>
        <taxon>Bacteria</taxon>
        <taxon>Candidatus Falkowiibacteriota</taxon>
    </lineage>
</organism>
<dbReference type="SUPFAM" id="SSF56601">
    <property type="entry name" value="beta-lactamase/transpeptidase-like"/>
    <property type="match status" value="1"/>
</dbReference>
<comment type="caution">
    <text evidence="11">The sequence shown here is derived from an EMBL/GenBank/DDBJ whole genome shotgun (WGS) entry which is preliminary data.</text>
</comment>
<reference evidence="11 12" key="1">
    <citation type="journal article" date="2016" name="Nat. Commun.">
        <title>Thousands of microbial genomes shed light on interconnected biogeochemical processes in an aquifer system.</title>
        <authorList>
            <person name="Anantharaman K."/>
            <person name="Brown C.T."/>
            <person name="Hug L.A."/>
            <person name="Sharon I."/>
            <person name="Castelle C.J."/>
            <person name="Probst A.J."/>
            <person name="Thomas B.C."/>
            <person name="Singh A."/>
            <person name="Wilkins M.J."/>
            <person name="Karaoz U."/>
            <person name="Brodie E.L."/>
            <person name="Williams K.H."/>
            <person name="Hubbard S.S."/>
            <person name="Banfield J.F."/>
        </authorList>
    </citation>
    <scope>NUCLEOTIDE SEQUENCE [LARGE SCALE GENOMIC DNA]</scope>
</reference>
<sequence length="338" mass="36970">MFVVTLIITIIIVSISQFSPAAFVRDAFASAKPEMPGQVLGLIEINGRNEQFNASAPADVALPPLAPSRPATPVKKAVYQAPPEISANSATVFDLLSRKILYEKNPDAITAIASISKLMTALVVLDQQPDFSSEYVMQTQDRREGGRIFLFWGDRVTLDDLFHASLVGSGNSETIALVHALGMSESDFVAQMNAKAAGLGLRKTTFVDPIGLNDHNTSTAYELIEIARAALAQEKIRQTVLHDRYLLTTKQGKTRIIESTDALLGENPAYRLMGGKTGYITSAGFCFVGKFSDQNNEHDIISVVLGSQSLASRFSETDALVRWAYENYEWPPVKLIRN</sequence>
<evidence type="ECO:0000256" key="8">
    <source>
        <dbReference type="PIRSR" id="PIRSR618044-2"/>
    </source>
</evidence>
<keyword evidence="3" id="KW-0378">Hydrolase</keyword>
<keyword evidence="5" id="KW-0573">Peptidoglycan synthesis</keyword>
<dbReference type="STRING" id="1797995.A2242_02250"/>
<evidence type="ECO:0000256" key="3">
    <source>
        <dbReference type="ARBA" id="ARBA00022801"/>
    </source>
</evidence>
<comment type="similarity">
    <text evidence="1 9">Belongs to the peptidase S11 family.</text>
</comment>
<feature type="active site" description="Proton acceptor" evidence="7">
    <location>
        <position position="117"/>
    </location>
</feature>
<dbReference type="EMBL" id="MFGC01000006">
    <property type="protein sequence ID" value="OGF28820.1"/>
    <property type="molecule type" value="Genomic_DNA"/>
</dbReference>
<name>A0A1F5SQ72_9BACT</name>
<dbReference type="PANTHER" id="PTHR21581">
    <property type="entry name" value="D-ALANYL-D-ALANINE CARBOXYPEPTIDASE"/>
    <property type="match status" value="1"/>
</dbReference>
<dbReference type="Pfam" id="PF00768">
    <property type="entry name" value="Peptidase_S11"/>
    <property type="match status" value="1"/>
</dbReference>
<feature type="active site" evidence="7">
    <location>
        <position position="169"/>
    </location>
</feature>
<keyword evidence="2" id="KW-0732">Signal</keyword>
<proteinExistence type="inferred from homology"/>
<dbReference type="GO" id="GO:0009252">
    <property type="term" value="P:peptidoglycan biosynthetic process"/>
    <property type="evidence" value="ECO:0007669"/>
    <property type="project" value="UniProtKB-KW"/>
</dbReference>
<feature type="active site" description="Acyl-ester intermediate" evidence="7">
    <location>
        <position position="114"/>
    </location>
</feature>